<proteinExistence type="predicted"/>
<dbReference type="EMBL" id="JBEPIJ010000002">
    <property type="protein sequence ID" value="MES0872856.1"/>
    <property type="molecule type" value="Genomic_DNA"/>
</dbReference>
<dbReference type="GO" id="GO:0016787">
    <property type="term" value="F:hydrolase activity"/>
    <property type="evidence" value="ECO:0007669"/>
    <property type="project" value="UniProtKB-KW"/>
</dbReference>
<name>A0ABV2A6K8_9GAMM</name>
<accession>A0ABV2A6K8</accession>
<evidence type="ECO:0000313" key="3">
    <source>
        <dbReference type="Proteomes" id="UP001465331"/>
    </source>
</evidence>
<dbReference type="Proteomes" id="UP001465331">
    <property type="component" value="Unassembled WGS sequence"/>
</dbReference>
<sequence length="332" mass="35176">MNALHLTLDTGVALPGEPVLKIGASVWWPGQVTQVTTLLLCLPGGNMNRRYFDLRAPDGDDSFSFAAQMSARGFIVAALDHLGLGDSSKPRDGWQLSAEVLVQANIDATAELLARVHQGRLHPDLPALSGLRSIGVGHSMGAMLTILQQHAARQHAAVVLLGFSTRGLPEYAPPAVKDVADPLAVRPQLATIAKTMFGQPYPLIHGQGAGNERGSNAELFGSKKADPRGIAALKAATDCLLPIPAAMSMMPGNVAPEAAALDVPVFLGIGERDMVGPAHRVPAAFTGSHDLTLYILPEAGHSHFLFPARTRLFNRLSAWLRALDGEPAPSMR</sequence>
<comment type="caution">
    <text evidence="2">The sequence shown here is derived from an EMBL/GenBank/DDBJ whole genome shotgun (WGS) entry which is preliminary data.</text>
</comment>
<dbReference type="RefSeq" id="WP_352887087.1">
    <property type="nucleotide sequence ID" value="NZ_JBEPIJ010000002.1"/>
</dbReference>
<evidence type="ECO:0000259" key="1">
    <source>
        <dbReference type="Pfam" id="PF12697"/>
    </source>
</evidence>
<dbReference type="Gene3D" id="3.40.50.1820">
    <property type="entry name" value="alpha/beta hydrolase"/>
    <property type="match status" value="1"/>
</dbReference>
<protein>
    <submittedName>
        <fullName evidence="2">Alpha/beta fold hydrolase</fullName>
    </submittedName>
</protein>
<dbReference type="Pfam" id="PF12697">
    <property type="entry name" value="Abhydrolase_6"/>
    <property type="match status" value="1"/>
</dbReference>
<keyword evidence="2" id="KW-0378">Hydrolase</keyword>
<keyword evidence="3" id="KW-1185">Reference proteome</keyword>
<evidence type="ECO:0000313" key="2">
    <source>
        <dbReference type="EMBL" id="MES0872856.1"/>
    </source>
</evidence>
<dbReference type="InterPro" id="IPR029058">
    <property type="entry name" value="AB_hydrolase_fold"/>
</dbReference>
<gene>
    <name evidence="2" type="ORF">ABSH63_02340</name>
</gene>
<dbReference type="InterPro" id="IPR000073">
    <property type="entry name" value="AB_hydrolase_1"/>
</dbReference>
<dbReference type="SUPFAM" id="SSF53474">
    <property type="entry name" value="alpha/beta-Hydrolases"/>
    <property type="match status" value="1"/>
</dbReference>
<organism evidence="2 3">
    <name type="scientific">Sinimarinibacterium thermocellulolyticum</name>
    <dbReference type="NCBI Taxonomy" id="3170016"/>
    <lineage>
        <taxon>Bacteria</taxon>
        <taxon>Pseudomonadati</taxon>
        <taxon>Pseudomonadota</taxon>
        <taxon>Gammaproteobacteria</taxon>
        <taxon>Nevskiales</taxon>
        <taxon>Nevskiaceae</taxon>
        <taxon>Sinimarinibacterium</taxon>
    </lineage>
</organism>
<reference evidence="2 3" key="1">
    <citation type="submission" date="2024-06" db="EMBL/GenBank/DDBJ databases">
        <authorList>
            <person name="Li Z."/>
            <person name="Jiang Y."/>
        </authorList>
    </citation>
    <scope>NUCLEOTIDE SEQUENCE [LARGE SCALE GENOMIC DNA]</scope>
    <source>
        <strain evidence="2 3">HSW-8</strain>
    </source>
</reference>
<feature type="domain" description="AB hydrolase-1" evidence="1">
    <location>
        <begin position="39"/>
        <end position="309"/>
    </location>
</feature>